<accession>A0A853BL42</accession>
<dbReference type="SMART" id="SM00862">
    <property type="entry name" value="Trans_reg_C"/>
    <property type="match status" value="1"/>
</dbReference>
<keyword evidence="4" id="KW-0804">Transcription</keyword>
<dbReference type="Gene3D" id="1.25.40.10">
    <property type="entry name" value="Tetratricopeptide repeat domain"/>
    <property type="match status" value="1"/>
</dbReference>
<evidence type="ECO:0000256" key="2">
    <source>
        <dbReference type="ARBA" id="ARBA00023015"/>
    </source>
</evidence>
<dbReference type="Proteomes" id="UP000575985">
    <property type="component" value="Unassembled WGS sequence"/>
</dbReference>
<dbReference type="GO" id="GO:0000160">
    <property type="term" value="P:phosphorelay signal transduction system"/>
    <property type="evidence" value="ECO:0007669"/>
    <property type="project" value="InterPro"/>
</dbReference>
<dbReference type="GO" id="GO:0003677">
    <property type="term" value="F:DNA binding"/>
    <property type="evidence" value="ECO:0007669"/>
    <property type="project" value="UniProtKB-UniRule"/>
</dbReference>
<evidence type="ECO:0000259" key="6">
    <source>
        <dbReference type="PROSITE" id="PS51755"/>
    </source>
</evidence>
<proteinExistence type="inferred from homology"/>
<evidence type="ECO:0000313" key="7">
    <source>
        <dbReference type="EMBL" id="NYI95281.1"/>
    </source>
</evidence>
<dbReference type="PANTHER" id="PTHR35807:SF1">
    <property type="entry name" value="TRANSCRIPTIONAL REGULATOR REDD"/>
    <property type="match status" value="1"/>
</dbReference>
<keyword evidence="2" id="KW-0805">Transcription regulation</keyword>
<feature type="domain" description="OmpR/PhoB-type" evidence="6">
    <location>
        <begin position="1"/>
        <end position="73"/>
    </location>
</feature>
<dbReference type="PROSITE" id="PS51755">
    <property type="entry name" value="OMPR_PHOB"/>
    <property type="match status" value="1"/>
</dbReference>
<dbReference type="SUPFAM" id="SSF48452">
    <property type="entry name" value="TPR-like"/>
    <property type="match status" value="1"/>
</dbReference>
<evidence type="ECO:0000256" key="4">
    <source>
        <dbReference type="ARBA" id="ARBA00023163"/>
    </source>
</evidence>
<evidence type="ECO:0000313" key="8">
    <source>
        <dbReference type="Proteomes" id="UP000575985"/>
    </source>
</evidence>
<dbReference type="InterPro" id="IPR001867">
    <property type="entry name" value="OmpR/PhoB-type_DNA-bd"/>
</dbReference>
<feature type="DNA-binding region" description="OmpR/PhoB-type" evidence="5">
    <location>
        <begin position="1"/>
        <end position="73"/>
    </location>
</feature>
<dbReference type="EMBL" id="JACCFO010000001">
    <property type="protein sequence ID" value="NYI95281.1"/>
    <property type="molecule type" value="Genomic_DNA"/>
</dbReference>
<dbReference type="InterPro" id="IPR016032">
    <property type="entry name" value="Sig_transdc_resp-reg_C-effctor"/>
</dbReference>
<dbReference type="AlphaFoldDB" id="A0A853BL42"/>
<dbReference type="Pfam" id="PF00486">
    <property type="entry name" value="Trans_reg_C"/>
    <property type="match status" value="1"/>
</dbReference>
<dbReference type="InterPro" id="IPR011990">
    <property type="entry name" value="TPR-like_helical_dom_sf"/>
</dbReference>
<organism evidence="7 8">
    <name type="scientific">Streptomonospora nanhaiensis</name>
    <dbReference type="NCBI Taxonomy" id="1323731"/>
    <lineage>
        <taxon>Bacteria</taxon>
        <taxon>Bacillati</taxon>
        <taxon>Actinomycetota</taxon>
        <taxon>Actinomycetes</taxon>
        <taxon>Streptosporangiales</taxon>
        <taxon>Nocardiopsidaceae</taxon>
        <taxon>Streptomonospora</taxon>
    </lineage>
</organism>
<dbReference type="SUPFAM" id="SSF46894">
    <property type="entry name" value="C-terminal effector domain of the bipartite response regulators"/>
    <property type="match status" value="1"/>
</dbReference>
<dbReference type="InterPro" id="IPR005158">
    <property type="entry name" value="BTAD"/>
</dbReference>
<dbReference type="Gene3D" id="1.10.10.10">
    <property type="entry name" value="Winged helix-like DNA-binding domain superfamily/Winged helix DNA-binding domain"/>
    <property type="match status" value="1"/>
</dbReference>
<evidence type="ECO:0000256" key="5">
    <source>
        <dbReference type="PROSITE-ProRule" id="PRU01091"/>
    </source>
</evidence>
<evidence type="ECO:0000256" key="1">
    <source>
        <dbReference type="ARBA" id="ARBA00005820"/>
    </source>
</evidence>
<name>A0A853BL42_9ACTN</name>
<dbReference type="RefSeq" id="WP_217781517.1">
    <property type="nucleotide sequence ID" value="NZ_JACCFO010000001.1"/>
</dbReference>
<gene>
    <name evidence="7" type="ORF">HNR12_001558</name>
</gene>
<dbReference type="GO" id="GO:0006355">
    <property type="term" value="P:regulation of DNA-templated transcription"/>
    <property type="evidence" value="ECO:0007669"/>
    <property type="project" value="InterPro"/>
</dbReference>
<dbReference type="CDD" id="cd15831">
    <property type="entry name" value="BTAD"/>
    <property type="match status" value="1"/>
</dbReference>
<dbReference type="InterPro" id="IPR036388">
    <property type="entry name" value="WH-like_DNA-bd_sf"/>
</dbReference>
<reference evidence="7 8" key="1">
    <citation type="submission" date="2020-07" db="EMBL/GenBank/DDBJ databases">
        <title>Sequencing the genomes of 1000 actinobacteria strains.</title>
        <authorList>
            <person name="Klenk H.-P."/>
        </authorList>
    </citation>
    <scope>NUCLEOTIDE SEQUENCE [LARGE SCALE GENOMIC DNA]</scope>
    <source>
        <strain evidence="7 8">DSM 45927</strain>
    </source>
</reference>
<dbReference type="SMART" id="SM01043">
    <property type="entry name" value="BTAD"/>
    <property type="match status" value="1"/>
</dbReference>
<comment type="similarity">
    <text evidence="1">Belongs to the AfsR/DnrI/RedD regulatory family.</text>
</comment>
<dbReference type="PANTHER" id="PTHR35807">
    <property type="entry name" value="TRANSCRIPTIONAL REGULATOR REDD-RELATED"/>
    <property type="match status" value="1"/>
</dbReference>
<comment type="caution">
    <text evidence="7">The sequence shown here is derived from an EMBL/GenBank/DDBJ whole genome shotgun (WGS) entry which is preliminary data.</text>
</comment>
<dbReference type="Pfam" id="PF03704">
    <property type="entry name" value="BTAD"/>
    <property type="match status" value="1"/>
</dbReference>
<dbReference type="InterPro" id="IPR051677">
    <property type="entry name" value="AfsR-DnrI-RedD_regulator"/>
</dbReference>
<evidence type="ECO:0000256" key="3">
    <source>
        <dbReference type="ARBA" id="ARBA00023125"/>
    </source>
</evidence>
<sequence>MRKVLALLLLRANQVVDVDTLAEELWDDRPPQNGTGTIRTHVYHLRRALAQDPATRELAEMLTTERTGYLLRLQPEQLDATLFTEYVEQGRALLRQDRVEDAARRLREALGLWRGRALANTSVGPVLSRHVTYLDEVHHHALELRIEADMLLGRHRELVPELRSLIAANPLNEWYHDQLITALHRSGRRGEALAAFHDLRRVLNEELGLEPSEEAQRLQHEILMADGRRGARAVAVPARFRAVS</sequence>
<keyword evidence="8" id="KW-1185">Reference proteome</keyword>
<protein>
    <submittedName>
        <fullName evidence="7">DNA-binding SARP family transcriptional activator</fullName>
    </submittedName>
</protein>
<keyword evidence="3 5" id="KW-0238">DNA-binding</keyword>